<protein>
    <submittedName>
        <fullName evidence="3">Uncharacterized protein</fullName>
    </submittedName>
</protein>
<proteinExistence type="predicted"/>
<feature type="region of interest" description="Disordered" evidence="1">
    <location>
        <begin position="58"/>
        <end position="140"/>
    </location>
</feature>
<name>A0A7J6GLH9_CANSA</name>
<evidence type="ECO:0000313" key="4">
    <source>
        <dbReference type="Proteomes" id="UP000525078"/>
    </source>
</evidence>
<gene>
    <name evidence="2" type="ORF">F8388_002408</name>
    <name evidence="3" type="ORF">G4B88_010140</name>
</gene>
<evidence type="ECO:0000313" key="2">
    <source>
        <dbReference type="EMBL" id="KAF4357510.1"/>
    </source>
</evidence>
<evidence type="ECO:0000313" key="3">
    <source>
        <dbReference type="EMBL" id="KAF4382969.1"/>
    </source>
</evidence>
<dbReference type="Proteomes" id="UP000583929">
    <property type="component" value="Unassembled WGS sequence"/>
</dbReference>
<organism evidence="3 5">
    <name type="scientific">Cannabis sativa</name>
    <name type="common">Hemp</name>
    <name type="synonym">Marijuana</name>
    <dbReference type="NCBI Taxonomy" id="3483"/>
    <lineage>
        <taxon>Eukaryota</taxon>
        <taxon>Viridiplantae</taxon>
        <taxon>Streptophyta</taxon>
        <taxon>Embryophyta</taxon>
        <taxon>Tracheophyta</taxon>
        <taxon>Spermatophyta</taxon>
        <taxon>Magnoliopsida</taxon>
        <taxon>eudicotyledons</taxon>
        <taxon>Gunneridae</taxon>
        <taxon>Pentapetalae</taxon>
        <taxon>rosids</taxon>
        <taxon>fabids</taxon>
        <taxon>Rosales</taxon>
        <taxon>Cannabaceae</taxon>
        <taxon>Cannabis</taxon>
    </lineage>
</organism>
<dbReference type="EMBL" id="JAATIP010000235">
    <property type="protein sequence ID" value="KAF4357510.1"/>
    <property type="molecule type" value="Genomic_DNA"/>
</dbReference>
<keyword evidence="5" id="KW-1185">Reference proteome</keyword>
<accession>A0A7J6GLH9</accession>
<comment type="caution">
    <text evidence="3">The sequence shown here is derived from an EMBL/GenBank/DDBJ whole genome shotgun (WGS) entry which is preliminary data.</text>
</comment>
<reference evidence="4 5" key="1">
    <citation type="journal article" date="2020" name="bioRxiv">
        <title>Sequence and annotation of 42 cannabis genomes reveals extensive copy number variation in cannabinoid synthesis and pathogen resistance genes.</title>
        <authorList>
            <person name="Mckernan K.J."/>
            <person name="Helbert Y."/>
            <person name="Kane L.T."/>
            <person name="Ebling H."/>
            <person name="Zhang L."/>
            <person name="Liu B."/>
            <person name="Eaton Z."/>
            <person name="Mclaughlin S."/>
            <person name="Kingan S."/>
            <person name="Baybayan P."/>
            <person name="Concepcion G."/>
            <person name="Jordan M."/>
            <person name="Riva A."/>
            <person name="Barbazuk W."/>
            <person name="Harkins T."/>
        </authorList>
    </citation>
    <scope>NUCLEOTIDE SEQUENCE [LARGE SCALE GENOMIC DNA]</scope>
    <source>
        <strain evidence="4 5">cv. Jamaican Lion 4</strain>
        <strain evidence="3">Father</strain>
        <strain evidence="2">Mother</strain>
        <tissue evidence="3">Leaf</tissue>
    </source>
</reference>
<dbReference type="EMBL" id="JAATIQ010000099">
    <property type="protein sequence ID" value="KAF4382969.1"/>
    <property type="molecule type" value="Genomic_DNA"/>
</dbReference>
<evidence type="ECO:0000313" key="5">
    <source>
        <dbReference type="Proteomes" id="UP000583929"/>
    </source>
</evidence>
<dbReference type="AlphaFoldDB" id="A0A7J6GLH9"/>
<feature type="compositionally biased region" description="Basic and acidic residues" evidence="1">
    <location>
        <begin position="113"/>
        <end position="140"/>
    </location>
</feature>
<dbReference type="Proteomes" id="UP000525078">
    <property type="component" value="Unassembled WGS sequence"/>
</dbReference>
<evidence type="ECO:0000256" key="1">
    <source>
        <dbReference type="SAM" id="MobiDB-lite"/>
    </source>
</evidence>
<sequence length="194" mass="22374">MNLYYYDLETIERHIFVRGFYTKYVLWEFHGEDITEIHEDEENAESIVEEDNTLYDIMSNKKSRDLPLSRTRSFGPKKTHNNDSTSTKSPPPVPCSPNEDSTTPSDDEIQELLESKKNTRDPTRGDGVRRSSKNDTSKKIISYRKGELRMYGPNATIFGNTVGVKVRHHAPLQYSGWAKIPPEDKKAVYARIMK</sequence>